<evidence type="ECO:0000256" key="3">
    <source>
        <dbReference type="ARBA" id="ARBA00023163"/>
    </source>
</evidence>
<proteinExistence type="predicted"/>
<keyword evidence="6" id="KW-1185">Reference proteome</keyword>
<dbReference type="PANTHER" id="PTHR43537:SF5">
    <property type="entry name" value="UXU OPERON TRANSCRIPTIONAL REGULATOR"/>
    <property type="match status" value="1"/>
</dbReference>
<keyword evidence="3" id="KW-0804">Transcription</keyword>
<dbReference type="AlphaFoldDB" id="A0A2L2XGZ5"/>
<dbReference type="Pfam" id="PF00392">
    <property type="entry name" value="GntR"/>
    <property type="match status" value="1"/>
</dbReference>
<name>A0A2L2XGZ5_9FIRM</name>
<dbReference type="InterPro" id="IPR036388">
    <property type="entry name" value="WH-like_DNA-bd_sf"/>
</dbReference>
<dbReference type="GO" id="GO:0003677">
    <property type="term" value="F:DNA binding"/>
    <property type="evidence" value="ECO:0007669"/>
    <property type="project" value="UniProtKB-KW"/>
</dbReference>
<dbReference type="Gene3D" id="1.10.10.10">
    <property type="entry name" value="Winged helix-like DNA-binding domain superfamily/Winged helix DNA-binding domain"/>
    <property type="match status" value="1"/>
</dbReference>
<reference evidence="6" key="1">
    <citation type="submission" date="2018-02" db="EMBL/GenBank/DDBJ databases">
        <title>Genome sequence of Desulfocucumis palustris strain NAW-5.</title>
        <authorList>
            <person name="Watanabe M."/>
            <person name="Kojima H."/>
            <person name="Fukui M."/>
        </authorList>
    </citation>
    <scope>NUCLEOTIDE SEQUENCE [LARGE SCALE GENOMIC DNA]</scope>
    <source>
        <strain evidence="6">NAW-5</strain>
    </source>
</reference>
<dbReference type="SUPFAM" id="SSF48008">
    <property type="entry name" value="GntR ligand-binding domain-like"/>
    <property type="match status" value="1"/>
</dbReference>
<dbReference type="PROSITE" id="PS50949">
    <property type="entry name" value="HTH_GNTR"/>
    <property type="match status" value="1"/>
</dbReference>
<dbReference type="InterPro" id="IPR008920">
    <property type="entry name" value="TF_FadR/GntR_C"/>
</dbReference>
<dbReference type="InterPro" id="IPR011711">
    <property type="entry name" value="GntR_C"/>
</dbReference>
<dbReference type="PRINTS" id="PR00035">
    <property type="entry name" value="HTHGNTR"/>
</dbReference>
<keyword evidence="2" id="KW-0238">DNA-binding</keyword>
<evidence type="ECO:0000256" key="2">
    <source>
        <dbReference type="ARBA" id="ARBA00023125"/>
    </source>
</evidence>
<dbReference type="PANTHER" id="PTHR43537">
    <property type="entry name" value="TRANSCRIPTIONAL REGULATOR, GNTR FAMILY"/>
    <property type="match status" value="1"/>
</dbReference>
<evidence type="ECO:0000256" key="1">
    <source>
        <dbReference type="ARBA" id="ARBA00023015"/>
    </source>
</evidence>
<dbReference type="EMBL" id="BFAV01000073">
    <property type="protein sequence ID" value="GBF33151.1"/>
    <property type="molecule type" value="Genomic_DNA"/>
</dbReference>
<accession>A0A2L2XGZ5</accession>
<dbReference type="InterPro" id="IPR036390">
    <property type="entry name" value="WH_DNA-bd_sf"/>
</dbReference>
<organism evidence="5 6">
    <name type="scientific">Desulfocucumis palustris</name>
    <dbReference type="NCBI Taxonomy" id="1898651"/>
    <lineage>
        <taxon>Bacteria</taxon>
        <taxon>Bacillati</taxon>
        <taxon>Bacillota</taxon>
        <taxon>Clostridia</taxon>
        <taxon>Eubacteriales</taxon>
        <taxon>Desulfocucumaceae</taxon>
        <taxon>Desulfocucumis</taxon>
    </lineage>
</organism>
<comment type="caution">
    <text evidence="5">The sequence shown here is derived from an EMBL/GenBank/DDBJ whole genome shotgun (WGS) entry which is preliminary data.</text>
</comment>
<dbReference type="RefSeq" id="WP_104371577.1">
    <property type="nucleotide sequence ID" value="NZ_BFAV01000073.1"/>
</dbReference>
<gene>
    <name evidence="5" type="ORF">DCCM_2248</name>
</gene>
<sequence length="243" mass="26681">MFETVKKKNLYEEIAGQVMKKISQGQFCPGQQLPGERELAIQLGVNRGSLREALRVLEFMRVVEKRAGEGVFVRDPARDSSLEAVVFRFLAEDGLDRDSLQGACEAVVITESNLAKLAARRAVPGELEKLKQLMAKMESRLDDAVGFTDVDQEFHLLVGQMGKSPVLFSVVSTMWIIMKKYAGALHIYPERRQKCAAGHRSIAAAIMAGDGETACREMERHLKGGFSILPGGSPGQNSTVTRG</sequence>
<dbReference type="Proteomes" id="UP000239549">
    <property type="component" value="Unassembled WGS sequence"/>
</dbReference>
<feature type="domain" description="HTH gntR-type" evidence="4">
    <location>
        <begin position="8"/>
        <end position="76"/>
    </location>
</feature>
<dbReference type="InterPro" id="IPR000524">
    <property type="entry name" value="Tscrpt_reg_HTH_GntR"/>
</dbReference>
<dbReference type="SMART" id="SM00895">
    <property type="entry name" value="FCD"/>
    <property type="match status" value="1"/>
</dbReference>
<dbReference type="Pfam" id="PF07729">
    <property type="entry name" value="FCD"/>
    <property type="match status" value="1"/>
</dbReference>
<dbReference type="Gene3D" id="1.20.120.530">
    <property type="entry name" value="GntR ligand-binding domain-like"/>
    <property type="match status" value="1"/>
</dbReference>
<dbReference type="CDD" id="cd07377">
    <property type="entry name" value="WHTH_GntR"/>
    <property type="match status" value="1"/>
</dbReference>
<dbReference type="GO" id="GO:0003700">
    <property type="term" value="F:DNA-binding transcription factor activity"/>
    <property type="evidence" value="ECO:0007669"/>
    <property type="project" value="InterPro"/>
</dbReference>
<evidence type="ECO:0000313" key="5">
    <source>
        <dbReference type="EMBL" id="GBF33151.1"/>
    </source>
</evidence>
<evidence type="ECO:0000259" key="4">
    <source>
        <dbReference type="PROSITE" id="PS50949"/>
    </source>
</evidence>
<dbReference type="SMART" id="SM00345">
    <property type="entry name" value="HTH_GNTR"/>
    <property type="match status" value="1"/>
</dbReference>
<dbReference type="OrthoDB" id="9799482at2"/>
<dbReference type="SUPFAM" id="SSF46785">
    <property type="entry name" value="Winged helix' DNA-binding domain"/>
    <property type="match status" value="1"/>
</dbReference>
<evidence type="ECO:0000313" key="6">
    <source>
        <dbReference type="Proteomes" id="UP000239549"/>
    </source>
</evidence>
<protein>
    <submittedName>
        <fullName evidence="5">Transcriptional regulator</fullName>
    </submittedName>
</protein>
<keyword evidence="1" id="KW-0805">Transcription regulation</keyword>